<dbReference type="AlphaFoldDB" id="A0A842JH70"/>
<keyword evidence="3" id="KW-0633">Potassium transport</keyword>
<keyword evidence="2" id="KW-0813">Transport</keyword>
<dbReference type="InterPro" id="IPR028325">
    <property type="entry name" value="VG_K_chnl"/>
</dbReference>
<feature type="compositionally biased region" description="Acidic residues" evidence="11">
    <location>
        <begin position="294"/>
        <end position="304"/>
    </location>
</feature>
<protein>
    <submittedName>
        <fullName evidence="14">Ion transporter</fullName>
    </submittedName>
</protein>
<feature type="transmembrane region" description="Helical" evidence="12">
    <location>
        <begin position="40"/>
        <end position="58"/>
    </location>
</feature>
<dbReference type="Pfam" id="PF00520">
    <property type="entry name" value="Ion_trans"/>
    <property type="match status" value="1"/>
</dbReference>
<evidence type="ECO:0000259" key="13">
    <source>
        <dbReference type="Pfam" id="PF00520"/>
    </source>
</evidence>
<feature type="transmembrane region" description="Helical" evidence="12">
    <location>
        <begin position="70"/>
        <end position="89"/>
    </location>
</feature>
<dbReference type="RefSeq" id="WP_185905024.1">
    <property type="nucleotide sequence ID" value="NZ_JACMSE010000004.1"/>
</dbReference>
<feature type="region of interest" description="Disordered" evidence="11">
    <location>
        <begin position="267"/>
        <end position="304"/>
    </location>
</feature>
<evidence type="ECO:0000256" key="9">
    <source>
        <dbReference type="ARBA" id="ARBA00023136"/>
    </source>
</evidence>
<feature type="transmembrane region" description="Helical" evidence="12">
    <location>
        <begin position="174"/>
        <end position="193"/>
    </location>
</feature>
<keyword evidence="8" id="KW-0406">Ion transport</keyword>
<evidence type="ECO:0000256" key="5">
    <source>
        <dbReference type="ARBA" id="ARBA00022826"/>
    </source>
</evidence>
<feature type="domain" description="Ion transport" evidence="13">
    <location>
        <begin position="40"/>
        <end position="262"/>
    </location>
</feature>
<comment type="caution">
    <text evidence="14">The sequence shown here is derived from an EMBL/GenBank/DDBJ whole genome shotgun (WGS) entry which is preliminary data.</text>
</comment>
<evidence type="ECO:0000256" key="4">
    <source>
        <dbReference type="ARBA" id="ARBA00022692"/>
    </source>
</evidence>
<evidence type="ECO:0000256" key="10">
    <source>
        <dbReference type="ARBA" id="ARBA00023303"/>
    </source>
</evidence>
<feature type="transmembrane region" description="Helical" evidence="12">
    <location>
        <begin position="110"/>
        <end position="130"/>
    </location>
</feature>
<keyword evidence="6" id="KW-0630">Potassium</keyword>
<dbReference type="EMBL" id="JACMSE010000004">
    <property type="protein sequence ID" value="MBC2889145.1"/>
    <property type="molecule type" value="Genomic_DNA"/>
</dbReference>
<dbReference type="InterPro" id="IPR005821">
    <property type="entry name" value="Ion_trans_dom"/>
</dbReference>
<keyword evidence="4 12" id="KW-0812">Transmembrane</keyword>
<keyword evidence="10" id="KW-0407">Ion channel</keyword>
<dbReference type="GO" id="GO:0005249">
    <property type="term" value="F:voltage-gated potassium channel activity"/>
    <property type="evidence" value="ECO:0007669"/>
    <property type="project" value="InterPro"/>
</dbReference>
<organism evidence="14 15">
    <name type="scientific">Gordonibacter massiliensis</name>
    <name type="common">ex Traore et al. 2017</name>
    <dbReference type="NCBI Taxonomy" id="1841863"/>
    <lineage>
        <taxon>Bacteria</taxon>
        <taxon>Bacillati</taxon>
        <taxon>Actinomycetota</taxon>
        <taxon>Coriobacteriia</taxon>
        <taxon>Eggerthellales</taxon>
        <taxon>Eggerthellaceae</taxon>
        <taxon>Gordonibacter</taxon>
    </lineage>
</organism>
<evidence type="ECO:0000313" key="15">
    <source>
        <dbReference type="Proteomes" id="UP000587396"/>
    </source>
</evidence>
<dbReference type="Gene3D" id="1.10.287.70">
    <property type="match status" value="1"/>
</dbReference>
<evidence type="ECO:0000256" key="8">
    <source>
        <dbReference type="ARBA" id="ARBA00023065"/>
    </source>
</evidence>
<name>A0A842JH70_9ACTN</name>
<proteinExistence type="predicted"/>
<evidence type="ECO:0000313" key="14">
    <source>
        <dbReference type="EMBL" id="MBC2889145.1"/>
    </source>
</evidence>
<dbReference type="PANTHER" id="PTHR11537:SF254">
    <property type="entry name" value="POTASSIUM VOLTAGE-GATED CHANNEL PROTEIN SHAB"/>
    <property type="match status" value="1"/>
</dbReference>
<sequence>MTNDRKKQGESARWAQASAFKRQTFFALEDVRRARGAARVLGIALFALIVANALLVFTEPQVDVSTGVSQVLLAFGLASSVCFAVEYAARLWVADLARPGRTPARARVGYALSPMGLIDLLAFLPGLLVLVVPVSASMLNAARIIRLLRLIKLSRYMRGLRSISRVFEKRRHEIIAAFMVLALLTVTASVLMYEVEHPVQPEKFDSVLTGMYWAMTTITTTGYGDLVPMTAAGRLIGFLTMVLSIGVVAIPAGIFSAGFVSEFRAQDARSRRRERQTEREDGACAPEAGREAEEAQEGDAEDEG</sequence>
<dbReference type="GO" id="GO:0008076">
    <property type="term" value="C:voltage-gated potassium channel complex"/>
    <property type="evidence" value="ECO:0007669"/>
    <property type="project" value="InterPro"/>
</dbReference>
<reference evidence="14 15" key="1">
    <citation type="submission" date="2020-08" db="EMBL/GenBank/DDBJ databases">
        <authorList>
            <person name="Liu C."/>
            <person name="Sun Q."/>
        </authorList>
    </citation>
    <scope>NUCLEOTIDE SEQUENCE [LARGE SCALE GENOMIC DNA]</scope>
    <source>
        <strain evidence="14 15">N22</strain>
    </source>
</reference>
<evidence type="ECO:0000256" key="12">
    <source>
        <dbReference type="SAM" id="Phobius"/>
    </source>
</evidence>
<dbReference type="SUPFAM" id="SSF81324">
    <property type="entry name" value="Voltage-gated potassium channels"/>
    <property type="match status" value="1"/>
</dbReference>
<keyword evidence="9 12" id="KW-0472">Membrane</keyword>
<keyword evidence="7 12" id="KW-1133">Transmembrane helix</keyword>
<keyword evidence="15" id="KW-1185">Reference proteome</keyword>
<keyword evidence="5" id="KW-0631">Potassium channel</keyword>
<dbReference type="PANTHER" id="PTHR11537">
    <property type="entry name" value="VOLTAGE-GATED POTASSIUM CHANNEL"/>
    <property type="match status" value="1"/>
</dbReference>
<dbReference type="GO" id="GO:0001508">
    <property type="term" value="P:action potential"/>
    <property type="evidence" value="ECO:0007669"/>
    <property type="project" value="TreeGrafter"/>
</dbReference>
<dbReference type="Proteomes" id="UP000587396">
    <property type="component" value="Unassembled WGS sequence"/>
</dbReference>
<accession>A0A842JH70</accession>
<evidence type="ECO:0000256" key="1">
    <source>
        <dbReference type="ARBA" id="ARBA00004141"/>
    </source>
</evidence>
<evidence type="ECO:0000256" key="11">
    <source>
        <dbReference type="SAM" id="MobiDB-lite"/>
    </source>
</evidence>
<evidence type="ECO:0000256" key="6">
    <source>
        <dbReference type="ARBA" id="ARBA00022958"/>
    </source>
</evidence>
<comment type="subcellular location">
    <subcellularLocation>
        <location evidence="1">Membrane</location>
        <topology evidence="1">Multi-pass membrane protein</topology>
    </subcellularLocation>
</comment>
<feature type="compositionally biased region" description="Basic and acidic residues" evidence="11">
    <location>
        <begin position="267"/>
        <end position="293"/>
    </location>
</feature>
<evidence type="ECO:0000256" key="3">
    <source>
        <dbReference type="ARBA" id="ARBA00022538"/>
    </source>
</evidence>
<gene>
    <name evidence="14" type="ORF">H7313_07270</name>
</gene>
<dbReference type="PRINTS" id="PR00169">
    <property type="entry name" value="KCHANNEL"/>
</dbReference>
<evidence type="ECO:0000256" key="2">
    <source>
        <dbReference type="ARBA" id="ARBA00022448"/>
    </source>
</evidence>
<feature type="transmembrane region" description="Helical" evidence="12">
    <location>
        <begin position="235"/>
        <end position="263"/>
    </location>
</feature>
<evidence type="ECO:0000256" key="7">
    <source>
        <dbReference type="ARBA" id="ARBA00022989"/>
    </source>
</evidence>